<accession>A0ABT9RBJ0</accession>
<sequence length="49" mass="5401">MSDSKNFSMSVTVPESWGRQVRVIIITIVVVALVVAYGREDLLALLARP</sequence>
<dbReference type="RefSeq" id="WP_306867600.1">
    <property type="nucleotide sequence ID" value="NZ_JAUSRB010000002.1"/>
</dbReference>
<keyword evidence="1" id="KW-0812">Transmembrane</keyword>
<dbReference type="Proteomes" id="UP001230426">
    <property type="component" value="Unassembled WGS sequence"/>
</dbReference>
<proteinExistence type="predicted"/>
<organism evidence="2 3">
    <name type="scientific">Streptosporangium brasiliense</name>
    <dbReference type="NCBI Taxonomy" id="47480"/>
    <lineage>
        <taxon>Bacteria</taxon>
        <taxon>Bacillati</taxon>
        <taxon>Actinomycetota</taxon>
        <taxon>Actinomycetes</taxon>
        <taxon>Streptosporangiales</taxon>
        <taxon>Streptosporangiaceae</taxon>
        <taxon>Streptosporangium</taxon>
    </lineage>
</organism>
<evidence type="ECO:0000313" key="3">
    <source>
        <dbReference type="Proteomes" id="UP001230426"/>
    </source>
</evidence>
<evidence type="ECO:0000256" key="1">
    <source>
        <dbReference type="SAM" id="Phobius"/>
    </source>
</evidence>
<evidence type="ECO:0000313" key="2">
    <source>
        <dbReference type="EMBL" id="MDP9866625.1"/>
    </source>
</evidence>
<protein>
    <submittedName>
        <fullName evidence="2">Uncharacterized protein</fullName>
    </submittedName>
</protein>
<name>A0ABT9RBJ0_9ACTN</name>
<dbReference type="EMBL" id="JAUSRB010000002">
    <property type="protein sequence ID" value="MDP9866625.1"/>
    <property type="molecule type" value="Genomic_DNA"/>
</dbReference>
<reference evidence="2 3" key="1">
    <citation type="submission" date="2023-07" db="EMBL/GenBank/DDBJ databases">
        <title>Sequencing the genomes of 1000 actinobacteria strains.</title>
        <authorList>
            <person name="Klenk H.-P."/>
        </authorList>
    </citation>
    <scope>NUCLEOTIDE SEQUENCE [LARGE SCALE GENOMIC DNA]</scope>
    <source>
        <strain evidence="2 3">DSM 44109</strain>
    </source>
</reference>
<comment type="caution">
    <text evidence="2">The sequence shown here is derived from an EMBL/GenBank/DDBJ whole genome shotgun (WGS) entry which is preliminary data.</text>
</comment>
<gene>
    <name evidence="2" type="ORF">J2S55_005891</name>
</gene>
<keyword evidence="1" id="KW-0472">Membrane</keyword>
<keyword evidence="1" id="KW-1133">Transmembrane helix</keyword>
<keyword evidence="3" id="KW-1185">Reference proteome</keyword>
<feature type="transmembrane region" description="Helical" evidence="1">
    <location>
        <begin position="20"/>
        <end position="38"/>
    </location>
</feature>